<dbReference type="PANTHER" id="PTHR30221:SF1">
    <property type="entry name" value="SMALL-CONDUCTANCE MECHANOSENSITIVE CHANNEL"/>
    <property type="match status" value="1"/>
</dbReference>
<comment type="similarity">
    <text evidence="2 7">Belongs to the MscS (TC 1.A.23) family.</text>
</comment>
<reference evidence="10 11" key="1">
    <citation type="submission" date="2015-11" db="EMBL/GenBank/DDBJ databases">
        <title>Genomic analysis of 38 Legionella species identifies large and diverse effector repertoires.</title>
        <authorList>
            <person name="Burstein D."/>
            <person name="Amaro F."/>
            <person name="Zusman T."/>
            <person name="Lifshitz Z."/>
            <person name="Cohen O."/>
            <person name="Gilbert J.A."/>
            <person name="Pupko T."/>
            <person name="Shuman H.A."/>
            <person name="Segal G."/>
        </authorList>
    </citation>
    <scope>NUCLEOTIDE SEQUENCE [LARGE SCALE GENOMIC DNA]</scope>
    <source>
        <strain evidence="10 11">Bercovier 4</strain>
    </source>
</reference>
<sequence length="258" mass="28918">MEMMKDITWIQIVYALFLVLAGFLFAKWLSILSENSMLKRLSRHQAMLLRRVIFYGLFILFLVSALHQIGFQLGVLLGAAGIFTVAIGFASQTAASNLISGIFLLIEHPFQVGDLIEVNNMTGNIDSIDLLSTKIRTADNTLIRLPNETLIKSAITNFSRLPTRRADILIGVSYDTDINLAKNLLIKLAGVHEKVLAQPEPQVIINNFADSAIELKLMCWTKTTDNSTVKNELKENIKMEFDKANIDIPFPQMTLHRA</sequence>
<keyword evidence="4 7" id="KW-0812">Transmembrane</keyword>
<evidence type="ECO:0000259" key="9">
    <source>
        <dbReference type="Pfam" id="PF21082"/>
    </source>
</evidence>
<feature type="transmembrane region" description="Helical" evidence="7">
    <location>
        <begin position="52"/>
        <end position="70"/>
    </location>
</feature>
<feature type="domain" description="Mechanosensitive ion channel MscS" evidence="8">
    <location>
        <begin position="95"/>
        <end position="160"/>
    </location>
</feature>
<feature type="domain" description="Mechanosensitive ion channel MscS C-terminal" evidence="9">
    <location>
        <begin position="170"/>
        <end position="248"/>
    </location>
</feature>
<dbReference type="RefSeq" id="WP_058502534.1">
    <property type="nucleotide sequence ID" value="NZ_CAAAJA010000031.1"/>
</dbReference>
<dbReference type="InterPro" id="IPR023408">
    <property type="entry name" value="MscS_beta-dom_sf"/>
</dbReference>
<comment type="subcellular location">
    <subcellularLocation>
        <location evidence="7">Cell inner membrane</location>
        <topology evidence="7">Multi-pass membrane protein</topology>
    </subcellularLocation>
    <subcellularLocation>
        <location evidence="1">Cell membrane</location>
        <topology evidence="1">Multi-pass membrane protein</topology>
    </subcellularLocation>
</comment>
<dbReference type="InterPro" id="IPR006685">
    <property type="entry name" value="MscS_channel_2nd"/>
</dbReference>
<evidence type="ECO:0000256" key="2">
    <source>
        <dbReference type="ARBA" id="ARBA00008017"/>
    </source>
</evidence>
<accession>A0A0W0V727</accession>
<keyword evidence="11" id="KW-1185">Reference proteome</keyword>
<dbReference type="Pfam" id="PF21082">
    <property type="entry name" value="MS_channel_3rd"/>
    <property type="match status" value="1"/>
</dbReference>
<proteinExistence type="inferred from homology"/>
<feature type="transmembrane region" description="Helical" evidence="7">
    <location>
        <begin position="12"/>
        <end position="31"/>
    </location>
</feature>
<dbReference type="STRING" id="454.Lisr_2232"/>
<evidence type="ECO:0000256" key="4">
    <source>
        <dbReference type="ARBA" id="ARBA00022692"/>
    </source>
</evidence>
<evidence type="ECO:0000256" key="6">
    <source>
        <dbReference type="ARBA" id="ARBA00023136"/>
    </source>
</evidence>
<dbReference type="SUPFAM" id="SSF50182">
    <property type="entry name" value="Sm-like ribonucleoproteins"/>
    <property type="match status" value="1"/>
</dbReference>
<dbReference type="EMBL" id="LNYH01000137">
    <property type="protein sequence ID" value="KTD15920.1"/>
    <property type="molecule type" value="Genomic_DNA"/>
</dbReference>
<keyword evidence="7" id="KW-0406">Ion transport</keyword>
<evidence type="ECO:0000256" key="1">
    <source>
        <dbReference type="ARBA" id="ARBA00004651"/>
    </source>
</evidence>
<keyword evidence="6 7" id="KW-0472">Membrane</keyword>
<name>A0A0W0V727_9GAMM</name>
<keyword evidence="5 7" id="KW-1133">Transmembrane helix</keyword>
<dbReference type="Gene3D" id="3.30.70.100">
    <property type="match status" value="1"/>
</dbReference>
<comment type="function">
    <text evidence="7">Mechanosensitive channel that participates in the regulation of osmotic pressure changes within the cell, opening in response to stretch forces in the membrane lipid bilayer, without the need for other proteins. Contributes to normal resistance to hypoosmotic shock. Forms an ion channel of 1.0 nanosiemens conductance with a slight preference for anions.</text>
</comment>
<dbReference type="Gene3D" id="1.10.287.1260">
    <property type="match status" value="1"/>
</dbReference>
<comment type="caution">
    <text evidence="10">The sequence shown here is derived from an EMBL/GenBank/DDBJ whole genome shotgun (WGS) entry which is preliminary data.</text>
</comment>
<dbReference type="GO" id="GO:0005886">
    <property type="term" value="C:plasma membrane"/>
    <property type="evidence" value="ECO:0007669"/>
    <property type="project" value="UniProtKB-SubCell"/>
</dbReference>
<dbReference type="GO" id="GO:0008381">
    <property type="term" value="F:mechanosensitive monoatomic ion channel activity"/>
    <property type="evidence" value="ECO:0007669"/>
    <property type="project" value="InterPro"/>
</dbReference>
<dbReference type="InterPro" id="IPR011014">
    <property type="entry name" value="MscS_channel_TM-2"/>
</dbReference>
<dbReference type="Gene3D" id="2.30.30.60">
    <property type="match status" value="1"/>
</dbReference>
<organism evidence="10 11">
    <name type="scientific">Legionella israelensis</name>
    <dbReference type="NCBI Taxonomy" id="454"/>
    <lineage>
        <taxon>Bacteria</taxon>
        <taxon>Pseudomonadati</taxon>
        <taxon>Pseudomonadota</taxon>
        <taxon>Gammaproteobacteria</taxon>
        <taxon>Legionellales</taxon>
        <taxon>Legionellaceae</taxon>
        <taxon>Legionella</taxon>
    </lineage>
</organism>
<dbReference type="AlphaFoldDB" id="A0A0W0V727"/>
<dbReference type="PANTHER" id="PTHR30221">
    <property type="entry name" value="SMALL-CONDUCTANCE MECHANOSENSITIVE CHANNEL"/>
    <property type="match status" value="1"/>
</dbReference>
<keyword evidence="3" id="KW-1003">Cell membrane</keyword>
<keyword evidence="7" id="KW-0407">Ion channel</keyword>
<dbReference type="InterPro" id="IPR045275">
    <property type="entry name" value="MscS_archaea/bacteria_type"/>
</dbReference>
<dbReference type="SUPFAM" id="SSF82689">
    <property type="entry name" value="Mechanosensitive channel protein MscS (YggB), C-terminal domain"/>
    <property type="match status" value="1"/>
</dbReference>
<dbReference type="OrthoDB" id="9799209at2"/>
<gene>
    <name evidence="10" type="ORF">Lisr_2232</name>
</gene>
<keyword evidence="7" id="KW-0813">Transport</keyword>
<evidence type="ECO:0000256" key="5">
    <source>
        <dbReference type="ARBA" id="ARBA00022989"/>
    </source>
</evidence>
<dbReference type="Proteomes" id="UP000054761">
    <property type="component" value="Unassembled WGS sequence"/>
</dbReference>
<dbReference type="Pfam" id="PF00924">
    <property type="entry name" value="MS_channel_2nd"/>
    <property type="match status" value="1"/>
</dbReference>
<evidence type="ECO:0000259" key="8">
    <source>
        <dbReference type="Pfam" id="PF00924"/>
    </source>
</evidence>
<dbReference type="InterPro" id="IPR049278">
    <property type="entry name" value="MS_channel_C"/>
</dbReference>
<evidence type="ECO:0000313" key="11">
    <source>
        <dbReference type="Proteomes" id="UP000054761"/>
    </source>
</evidence>
<dbReference type="SUPFAM" id="SSF82861">
    <property type="entry name" value="Mechanosensitive channel protein MscS (YggB), transmembrane region"/>
    <property type="match status" value="1"/>
</dbReference>
<dbReference type="InterPro" id="IPR011066">
    <property type="entry name" value="MscS_channel_C_sf"/>
</dbReference>
<comment type="subunit">
    <text evidence="7">Homoheptamer.</text>
</comment>
<evidence type="ECO:0000256" key="7">
    <source>
        <dbReference type="RuleBase" id="RU369025"/>
    </source>
</evidence>
<comment type="caution">
    <text evidence="7">Lacks conserved residue(s) required for the propagation of feature annotation.</text>
</comment>
<dbReference type="InterPro" id="IPR010920">
    <property type="entry name" value="LSM_dom_sf"/>
</dbReference>
<evidence type="ECO:0000313" key="10">
    <source>
        <dbReference type="EMBL" id="KTD15920.1"/>
    </source>
</evidence>
<dbReference type="PATRIC" id="fig|454.4.peg.2439"/>
<feature type="transmembrane region" description="Helical" evidence="7">
    <location>
        <begin position="76"/>
        <end position="106"/>
    </location>
</feature>
<evidence type="ECO:0000256" key="3">
    <source>
        <dbReference type="ARBA" id="ARBA00022475"/>
    </source>
</evidence>
<keyword evidence="7" id="KW-0997">Cell inner membrane</keyword>
<protein>
    <recommendedName>
        <fullName evidence="7">Small-conductance mechanosensitive channel</fullName>
    </recommendedName>
</protein>